<proteinExistence type="predicted"/>
<dbReference type="EMBL" id="JAJADR010000001">
    <property type="protein sequence ID" value="MCB2406622.1"/>
    <property type="molecule type" value="Genomic_DNA"/>
</dbReference>
<accession>A0ABS8ANP3</accession>
<gene>
    <name evidence="2" type="ORF">LGH74_01410</name>
</gene>
<keyword evidence="1" id="KW-1133">Transmembrane helix</keyword>
<dbReference type="RefSeq" id="WP_226170761.1">
    <property type="nucleotide sequence ID" value="NZ_JAJADR010000001.1"/>
</dbReference>
<evidence type="ECO:0000256" key="1">
    <source>
        <dbReference type="SAM" id="Phobius"/>
    </source>
</evidence>
<protein>
    <submittedName>
        <fullName evidence="2">TMEM198/TM7SF3 family protein</fullName>
    </submittedName>
</protein>
<feature type="transmembrane region" description="Helical" evidence="1">
    <location>
        <begin position="98"/>
        <end position="117"/>
    </location>
</feature>
<keyword evidence="1" id="KW-0812">Transmembrane</keyword>
<reference evidence="2" key="1">
    <citation type="submission" date="2021-10" db="EMBL/GenBank/DDBJ databases">
        <authorList>
            <person name="Dean J.D."/>
            <person name="Kim M.K."/>
            <person name="Newey C.N."/>
            <person name="Stoker T.S."/>
            <person name="Thompson D.W."/>
            <person name="Grose J.H."/>
        </authorList>
    </citation>
    <scope>NUCLEOTIDE SEQUENCE</scope>
    <source>
        <strain evidence="2">BT178</strain>
    </source>
</reference>
<dbReference type="Proteomes" id="UP001165296">
    <property type="component" value="Unassembled WGS sequence"/>
</dbReference>
<comment type="caution">
    <text evidence="2">The sequence shown here is derived from an EMBL/GenBank/DDBJ whole genome shotgun (WGS) entry which is preliminary data.</text>
</comment>
<organism evidence="2 3">
    <name type="scientific">Hymenobacter lucidus</name>
    <dbReference type="NCBI Taxonomy" id="2880930"/>
    <lineage>
        <taxon>Bacteria</taxon>
        <taxon>Pseudomonadati</taxon>
        <taxon>Bacteroidota</taxon>
        <taxon>Cytophagia</taxon>
        <taxon>Cytophagales</taxon>
        <taxon>Hymenobacteraceae</taxon>
        <taxon>Hymenobacter</taxon>
    </lineage>
</organism>
<keyword evidence="1" id="KW-0472">Membrane</keyword>
<evidence type="ECO:0000313" key="2">
    <source>
        <dbReference type="EMBL" id="MCB2406622.1"/>
    </source>
</evidence>
<sequence length="149" mass="15590">MPLLTGCRSEQTAFQFQPAPRLLARLDTAPTKRPGPPVVVRQSAATRPLTLIQQRTEVQSAGKTKSQCAKVVKAVGSPKTVVQHVTAPRQLLSAKGSFLQILGTGVFVAGIVAGLVVGSWAGFGIFALGSVVGLLLAFWGSFIIDGNLP</sequence>
<feature type="transmembrane region" description="Helical" evidence="1">
    <location>
        <begin position="123"/>
        <end position="144"/>
    </location>
</feature>
<evidence type="ECO:0000313" key="3">
    <source>
        <dbReference type="Proteomes" id="UP001165296"/>
    </source>
</evidence>
<name>A0ABS8ANP3_9BACT</name>
<keyword evidence="3" id="KW-1185">Reference proteome</keyword>